<feature type="repeat" description="TNFR-Cys" evidence="1">
    <location>
        <begin position="39"/>
        <end position="81"/>
    </location>
</feature>
<name>A0A6J2WAE8_CHACN</name>
<evidence type="ECO:0000313" key="6">
    <source>
        <dbReference type="RefSeq" id="XP_030641339.1"/>
    </source>
</evidence>
<keyword evidence="3" id="KW-1133">Transmembrane helix</keyword>
<comment type="caution">
    <text evidence="1">Lacks conserved residue(s) required for the propagation of feature annotation.</text>
</comment>
<proteinExistence type="predicted"/>
<dbReference type="GO" id="GO:0006955">
    <property type="term" value="P:immune response"/>
    <property type="evidence" value="ECO:0007669"/>
    <property type="project" value="InterPro"/>
</dbReference>
<dbReference type="GO" id="GO:0006915">
    <property type="term" value="P:apoptotic process"/>
    <property type="evidence" value="ECO:0007669"/>
    <property type="project" value="InterPro"/>
</dbReference>
<feature type="compositionally biased region" description="Polar residues" evidence="2">
    <location>
        <begin position="282"/>
        <end position="291"/>
    </location>
</feature>
<dbReference type="Gene3D" id="2.10.50.10">
    <property type="entry name" value="Tumor Necrosis Factor Receptor, subunit A, domain 2"/>
    <property type="match status" value="3"/>
</dbReference>
<dbReference type="InterPro" id="IPR052135">
    <property type="entry name" value="TNFRSF5"/>
</dbReference>
<evidence type="ECO:0000259" key="4">
    <source>
        <dbReference type="PROSITE" id="PS50050"/>
    </source>
</evidence>
<organism evidence="5 6">
    <name type="scientific">Chanos chanos</name>
    <name type="common">Milkfish</name>
    <name type="synonym">Mugil chanos</name>
    <dbReference type="NCBI Taxonomy" id="29144"/>
    <lineage>
        <taxon>Eukaryota</taxon>
        <taxon>Metazoa</taxon>
        <taxon>Chordata</taxon>
        <taxon>Craniata</taxon>
        <taxon>Vertebrata</taxon>
        <taxon>Euteleostomi</taxon>
        <taxon>Actinopterygii</taxon>
        <taxon>Neopterygii</taxon>
        <taxon>Teleostei</taxon>
        <taxon>Ostariophysi</taxon>
        <taxon>Gonorynchiformes</taxon>
        <taxon>Chanidae</taxon>
        <taxon>Chanos</taxon>
    </lineage>
</organism>
<feature type="region of interest" description="Disordered" evidence="2">
    <location>
        <begin position="278"/>
        <end position="305"/>
    </location>
</feature>
<feature type="disulfide bond" evidence="1">
    <location>
        <begin position="40"/>
        <end position="55"/>
    </location>
</feature>
<feature type="domain" description="TNFR-Cys" evidence="4">
    <location>
        <begin position="39"/>
        <end position="81"/>
    </location>
</feature>
<dbReference type="Pfam" id="PF00020">
    <property type="entry name" value="TNFR_c6"/>
    <property type="match status" value="2"/>
</dbReference>
<dbReference type="PRINTS" id="PR01680">
    <property type="entry name" value="TNFACTORR6"/>
</dbReference>
<dbReference type="PROSITE" id="PS00652">
    <property type="entry name" value="TNFR_NGFR_1"/>
    <property type="match status" value="1"/>
</dbReference>
<dbReference type="InParanoid" id="A0A6J2WAE8"/>
<dbReference type="InterPro" id="IPR001368">
    <property type="entry name" value="TNFR/NGFR_Cys_rich_reg"/>
</dbReference>
<keyword evidence="3" id="KW-0472">Membrane</keyword>
<dbReference type="GO" id="GO:0002768">
    <property type="term" value="P:immune response-regulating cell surface receptor signaling pathway"/>
    <property type="evidence" value="ECO:0007669"/>
    <property type="project" value="TreeGrafter"/>
</dbReference>
<dbReference type="GO" id="GO:0004888">
    <property type="term" value="F:transmembrane signaling receptor activity"/>
    <property type="evidence" value="ECO:0007669"/>
    <property type="project" value="InterPro"/>
</dbReference>
<feature type="transmembrane region" description="Helical" evidence="3">
    <location>
        <begin position="176"/>
        <end position="200"/>
    </location>
</feature>
<dbReference type="PANTHER" id="PTHR46875">
    <property type="entry name" value="TUMOR NECROSIS FACTOR RECEPTOR SUPERFAMILY MEMBER 5"/>
    <property type="match status" value="1"/>
</dbReference>
<keyword evidence="1" id="KW-1015">Disulfide bond</keyword>
<dbReference type="PROSITE" id="PS50050">
    <property type="entry name" value="TNFR_NGFR_2"/>
    <property type="match status" value="1"/>
</dbReference>
<dbReference type="SMART" id="SM00208">
    <property type="entry name" value="TNFR"/>
    <property type="match status" value="4"/>
</dbReference>
<dbReference type="GO" id="GO:0035631">
    <property type="term" value="C:CD40 receptor complex"/>
    <property type="evidence" value="ECO:0007669"/>
    <property type="project" value="TreeGrafter"/>
</dbReference>
<evidence type="ECO:0000256" key="2">
    <source>
        <dbReference type="SAM" id="MobiDB-lite"/>
    </source>
</evidence>
<dbReference type="AlphaFoldDB" id="A0A6J2WAE8"/>
<dbReference type="OrthoDB" id="9950067at2759"/>
<dbReference type="GeneID" id="115821674"/>
<evidence type="ECO:0000313" key="5">
    <source>
        <dbReference type="Proteomes" id="UP000504632"/>
    </source>
</evidence>
<protein>
    <submittedName>
        <fullName evidence="6">Tumor necrosis factor receptor superfamily member 5</fullName>
    </submittedName>
</protein>
<evidence type="ECO:0000256" key="3">
    <source>
        <dbReference type="SAM" id="Phobius"/>
    </source>
</evidence>
<keyword evidence="6" id="KW-0675">Receptor</keyword>
<dbReference type="RefSeq" id="XP_030641339.1">
    <property type="nucleotide sequence ID" value="XM_030785479.1"/>
</dbReference>
<feature type="compositionally biased region" description="Acidic residues" evidence="2">
    <location>
        <begin position="292"/>
        <end position="305"/>
    </location>
</feature>
<keyword evidence="5" id="KW-1185">Reference proteome</keyword>
<sequence>MVECNATQVLHNGSCCTRCQKGHYVQTFCTKNSATKCNVCPRGQYTEADNLLDKCRLCKPCSKENRQVIESPCEADRNTVCRCQRGYYCADEECLHCTLVKDCEVGHGVRSKPQWNKDTVCERCPKGTYSNVTDSTSPCLKFTSCEELGRHTLFPGNSTTDVKCGDFIHCKPGCHWALPAGLWAGLVVTCLLVVIGIICWKLKRRSKKSEVCSESIYTPDLLYQVNCDLGECYKDPSLTKTDETRTSTKDDACTCFVTKSIHPAPADFNQGAAAIESDGPVTDQSFYPSQPQEDEWTYSDDTETL</sequence>
<dbReference type="PANTHER" id="PTHR46875:SF2">
    <property type="entry name" value="TUMOR NECROSIS FACTOR RECEPTOR SUPERFAMILY MEMBER 5-LIKE ISOFORM X1"/>
    <property type="match status" value="1"/>
</dbReference>
<reference evidence="6" key="1">
    <citation type="submission" date="2025-08" db="UniProtKB">
        <authorList>
            <consortium name="RefSeq"/>
        </authorList>
    </citation>
    <scope>IDENTIFICATION</scope>
</reference>
<dbReference type="Proteomes" id="UP000504632">
    <property type="component" value="Chromosome 9"/>
</dbReference>
<gene>
    <name evidence="6" type="primary">LOC115821674</name>
</gene>
<dbReference type="InterPro" id="IPR008063">
    <property type="entry name" value="Fas_rcpt"/>
</dbReference>
<dbReference type="GO" id="GO:0009897">
    <property type="term" value="C:external side of plasma membrane"/>
    <property type="evidence" value="ECO:0007669"/>
    <property type="project" value="TreeGrafter"/>
</dbReference>
<evidence type="ECO:0000256" key="1">
    <source>
        <dbReference type="PROSITE-ProRule" id="PRU00206"/>
    </source>
</evidence>
<dbReference type="SUPFAM" id="SSF57586">
    <property type="entry name" value="TNF receptor-like"/>
    <property type="match status" value="2"/>
</dbReference>
<keyword evidence="3" id="KW-0812">Transmembrane</keyword>
<accession>A0A6J2WAE8</accession>